<name>A0ABW4F9R9_9PSEU</name>
<dbReference type="PROSITE" id="PS50929">
    <property type="entry name" value="ABC_TM1F"/>
    <property type="match status" value="1"/>
</dbReference>
<feature type="transmembrane region" description="Helical" evidence="7">
    <location>
        <begin position="264"/>
        <end position="283"/>
    </location>
</feature>
<feature type="transmembrane region" description="Helical" evidence="7">
    <location>
        <begin position="178"/>
        <end position="195"/>
    </location>
</feature>
<dbReference type="RefSeq" id="WP_344723362.1">
    <property type="nucleotide sequence ID" value="NZ_BAAAUS010000019.1"/>
</dbReference>
<dbReference type="Gene3D" id="1.20.1560.10">
    <property type="entry name" value="ABC transporter type 1, transmembrane domain"/>
    <property type="match status" value="1"/>
</dbReference>
<feature type="transmembrane region" description="Helical" evidence="7">
    <location>
        <begin position="155"/>
        <end position="172"/>
    </location>
</feature>
<gene>
    <name evidence="10" type="ORF">ACFSJD_40160</name>
</gene>
<dbReference type="InterPro" id="IPR011527">
    <property type="entry name" value="ABC1_TM_dom"/>
</dbReference>
<evidence type="ECO:0000256" key="2">
    <source>
        <dbReference type="ARBA" id="ARBA00022692"/>
    </source>
</evidence>
<keyword evidence="4 10" id="KW-0067">ATP-binding</keyword>
<organism evidence="10 11">
    <name type="scientific">Pseudonocardia yunnanensis</name>
    <dbReference type="NCBI Taxonomy" id="58107"/>
    <lineage>
        <taxon>Bacteria</taxon>
        <taxon>Bacillati</taxon>
        <taxon>Actinomycetota</taxon>
        <taxon>Actinomycetes</taxon>
        <taxon>Pseudonocardiales</taxon>
        <taxon>Pseudonocardiaceae</taxon>
        <taxon>Pseudonocardia</taxon>
    </lineage>
</organism>
<feature type="transmembrane region" description="Helical" evidence="7">
    <location>
        <begin position="33"/>
        <end position="57"/>
    </location>
</feature>
<reference evidence="11" key="1">
    <citation type="journal article" date="2019" name="Int. J. Syst. Evol. Microbiol.">
        <title>The Global Catalogue of Microorganisms (GCM) 10K type strain sequencing project: providing services to taxonomists for standard genome sequencing and annotation.</title>
        <authorList>
            <consortium name="The Broad Institute Genomics Platform"/>
            <consortium name="The Broad Institute Genome Sequencing Center for Infectious Disease"/>
            <person name="Wu L."/>
            <person name="Ma J."/>
        </authorList>
    </citation>
    <scope>NUCLEOTIDE SEQUENCE [LARGE SCALE GENOMIC DNA]</scope>
    <source>
        <strain evidence="11">CCM 7043</strain>
    </source>
</reference>
<accession>A0ABW4F9R9</accession>
<keyword evidence="2 7" id="KW-0812">Transmembrane</keyword>
<dbReference type="GO" id="GO:0005524">
    <property type="term" value="F:ATP binding"/>
    <property type="evidence" value="ECO:0007669"/>
    <property type="project" value="UniProtKB-KW"/>
</dbReference>
<dbReference type="SMART" id="SM00382">
    <property type="entry name" value="AAA"/>
    <property type="match status" value="1"/>
</dbReference>
<feature type="transmembrane region" description="Helical" evidence="7">
    <location>
        <begin position="77"/>
        <end position="102"/>
    </location>
</feature>
<evidence type="ECO:0000313" key="11">
    <source>
        <dbReference type="Proteomes" id="UP001597114"/>
    </source>
</evidence>
<sequence>MSAAAEPTARHLLPTATTSRIRATLGELLRPRWAVAAAAAAALVTGAAVSLVAAPLLGRIVDLVAARNPPDTLYGPVLLLVVVAVVQGLLAVLGIALVARVGESMLAQLRERFVERAIGLPLERIEAAGSGDLTSRVTSDVAQVGEAVREAVPEFARSALIIALTLVGLAVLDWRFMVAALCAVPVQVLTARWYLRRSTSLYAQERVAGGAQQQQLLDTISGAATVRAFGLHGEHAERVRSRSEDVVQIALRVVRLQTGFFGRLNLAEFIGVAAVLTTGFLLVRGNVVSIGTASAAALYFINLFGPVNQVLFLLDTVQSAAASLARIIGVADLPGEQQPAQPVHPADARVHTTALGHAYVDGHDVLDAVDLDIAPGQRVALVGASGAGKTTLAKLVAGVHSPTRGVVRIGGAALREQGPAIVRQTVALITQEVHVFAGPLADDLKLAKPDATTDELLDALAAVDALGWAKALPDGLDTVVGAGGHTLTVVQAQQLALARLVLADRPVAILDEATAEAGSAGARVLEVAAQRATAGRTGLMVAHRLTQAATADTVVVLDSGRVVEHGTHDELVAAGGRYAQLWAAWSGSR</sequence>
<proteinExistence type="predicted"/>
<dbReference type="InterPro" id="IPR003439">
    <property type="entry name" value="ABC_transporter-like_ATP-bd"/>
</dbReference>
<evidence type="ECO:0000256" key="1">
    <source>
        <dbReference type="ARBA" id="ARBA00004651"/>
    </source>
</evidence>
<feature type="domain" description="ABC transmembrane type-1" evidence="9">
    <location>
        <begin position="37"/>
        <end position="319"/>
    </location>
</feature>
<dbReference type="SUPFAM" id="SSF52540">
    <property type="entry name" value="P-loop containing nucleoside triphosphate hydrolases"/>
    <property type="match status" value="1"/>
</dbReference>
<dbReference type="InterPro" id="IPR003593">
    <property type="entry name" value="AAA+_ATPase"/>
</dbReference>
<keyword evidence="3" id="KW-0547">Nucleotide-binding</keyword>
<protein>
    <submittedName>
        <fullName evidence="10">ABC transporter ATP-binding protein</fullName>
    </submittedName>
</protein>
<dbReference type="SUPFAM" id="SSF90123">
    <property type="entry name" value="ABC transporter transmembrane region"/>
    <property type="match status" value="1"/>
</dbReference>
<dbReference type="EMBL" id="JBHUCO010000069">
    <property type="protein sequence ID" value="MFD1523755.1"/>
    <property type="molecule type" value="Genomic_DNA"/>
</dbReference>
<evidence type="ECO:0000313" key="10">
    <source>
        <dbReference type="EMBL" id="MFD1523755.1"/>
    </source>
</evidence>
<dbReference type="Proteomes" id="UP001597114">
    <property type="component" value="Unassembled WGS sequence"/>
</dbReference>
<evidence type="ECO:0000256" key="6">
    <source>
        <dbReference type="ARBA" id="ARBA00023136"/>
    </source>
</evidence>
<feature type="domain" description="ABC transporter" evidence="8">
    <location>
        <begin position="350"/>
        <end position="584"/>
    </location>
</feature>
<evidence type="ECO:0000259" key="9">
    <source>
        <dbReference type="PROSITE" id="PS50929"/>
    </source>
</evidence>
<dbReference type="InterPro" id="IPR036640">
    <property type="entry name" value="ABC1_TM_sf"/>
</dbReference>
<dbReference type="CDD" id="cd07346">
    <property type="entry name" value="ABC_6TM_exporters"/>
    <property type="match status" value="1"/>
</dbReference>
<keyword evidence="11" id="KW-1185">Reference proteome</keyword>
<keyword evidence="6 7" id="KW-0472">Membrane</keyword>
<dbReference type="PANTHER" id="PTHR43394">
    <property type="entry name" value="ATP-DEPENDENT PERMEASE MDL1, MITOCHONDRIAL"/>
    <property type="match status" value="1"/>
</dbReference>
<comment type="subcellular location">
    <subcellularLocation>
        <location evidence="1">Cell membrane</location>
        <topology evidence="1">Multi-pass membrane protein</topology>
    </subcellularLocation>
</comment>
<dbReference type="InterPro" id="IPR027417">
    <property type="entry name" value="P-loop_NTPase"/>
</dbReference>
<keyword evidence="5 7" id="KW-1133">Transmembrane helix</keyword>
<dbReference type="Pfam" id="PF00664">
    <property type="entry name" value="ABC_membrane"/>
    <property type="match status" value="1"/>
</dbReference>
<feature type="transmembrane region" description="Helical" evidence="7">
    <location>
        <begin position="295"/>
        <end position="314"/>
    </location>
</feature>
<evidence type="ECO:0000256" key="7">
    <source>
        <dbReference type="SAM" id="Phobius"/>
    </source>
</evidence>
<dbReference type="PROSITE" id="PS50893">
    <property type="entry name" value="ABC_TRANSPORTER_2"/>
    <property type="match status" value="1"/>
</dbReference>
<dbReference type="PANTHER" id="PTHR43394:SF1">
    <property type="entry name" value="ATP-BINDING CASSETTE SUB-FAMILY B MEMBER 10, MITOCHONDRIAL"/>
    <property type="match status" value="1"/>
</dbReference>
<dbReference type="Gene3D" id="3.40.50.300">
    <property type="entry name" value="P-loop containing nucleotide triphosphate hydrolases"/>
    <property type="match status" value="1"/>
</dbReference>
<comment type="caution">
    <text evidence="10">The sequence shown here is derived from an EMBL/GenBank/DDBJ whole genome shotgun (WGS) entry which is preliminary data.</text>
</comment>
<dbReference type="InterPro" id="IPR039421">
    <property type="entry name" value="Type_1_exporter"/>
</dbReference>
<evidence type="ECO:0000256" key="3">
    <source>
        <dbReference type="ARBA" id="ARBA00022741"/>
    </source>
</evidence>
<evidence type="ECO:0000256" key="5">
    <source>
        <dbReference type="ARBA" id="ARBA00022989"/>
    </source>
</evidence>
<dbReference type="Pfam" id="PF00005">
    <property type="entry name" value="ABC_tran"/>
    <property type="match status" value="1"/>
</dbReference>
<evidence type="ECO:0000256" key="4">
    <source>
        <dbReference type="ARBA" id="ARBA00022840"/>
    </source>
</evidence>
<evidence type="ECO:0000259" key="8">
    <source>
        <dbReference type="PROSITE" id="PS50893"/>
    </source>
</evidence>